<proteinExistence type="predicted"/>
<evidence type="ECO:0000256" key="1">
    <source>
        <dbReference type="SAM" id="Coils"/>
    </source>
</evidence>
<feature type="coiled-coil region" evidence="1">
    <location>
        <begin position="223"/>
        <end position="257"/>
    </location>
</feature>
<evidence type="ECO:0000313" key="3">
    <source>
        <dbReference type="Proteomes" id="UP000683360"/>
    </source>
</evidence>
<dbReference type="AlphaFoldDB" id="A0A8S3UVG6"/>
<evidence type="ECO:0000313" key="2">
    <source>
        <dbReference type="EMBL" id="CAG2247866.1"/>
    </source>
</evidence>
<organism evidence="2 3">
    <name type="scientific">Mytilus edulis</name>
    <name type="common">Blue mussel</name>
    <dbReference type="NCBI Taxonomy" id="6550"/>
    <lineage>
        <taxon>Eukaryota</taxon>
        <taxon>Metazoa</taxon>
        <taxon>Spiralia</taxon>
        <taxon>Lophotrochozoa</taxon>
        <taxon>Mollusca</taxon>
        <taxon>Bivalvia</taxon>
        <taxon>Autobranchia</taxon>
        <taxon>Pteriomorphia</taxon>
        <taxon>Mytilida</taxon>
        <taxon>Mytiloidea</taxon>
        <taxon>Mytilidae</taxon>
        <taxon>Mytilinae</taxon>
        <taxon>Mytilus</taxon>
    </lineage>
</organism>
<comment type="caution">
    <text evidence="2">The sequence shown here is derived from an EMBL/GenBank/DDBJ whole genome shotgun (WGS) entry which is preliminary data.</text>
</comment>
<reference evidence="2" key="1">
    <citation type="submission" date="2021-03" db="EMBL/GenBank/DDBJ databases">
        <authorList>
            <person name="Bekaert M."/>
        </authorList>
    </citation>
    <scope>NUCLEOTIDE SEQUENCE</scope>
</reference>
<dbReference type="EMBL" id="CAJPWZ010002916">
    <property type="protein sequence ID" value="CAG2247866.1"/>
    <property type="molecule type" value="Genomic_DNA"/>
</dbReference>
<keyword evidence="3" id="KW-1185">Reference proteome</keyword>
<accession>A0A8S3UVG6</accession>
<dbReference type="OrthoDB" id="6176808at2759"/>
<protein>
    <submittedName>
        <fullName evidence="2">Uncharacterized protein</fullName>
    </submittedName>
</protein>
<dbReference type="Gene3D" id="1.20.5.190">
    <property type="match status" value="1"/>
</dbReference>
<sequence length="621" mass="70770">MNNLTELRPSDLLVHSSFIDSQFDPFDDLLSSQRQTNITIDVPSNTSNISNDTSITESIIKFIQEELLSLPKDSFVSKLIDKCQNAHCEIDDIRYALLKLQKCQHNFPYLNATLKKRLCPRKPNGESVENKLGSDCYALYLASLGEYTEDLRLTLNTRSHTQSARKMSTADENNQTHSSEFSQNLCLKESLVRIEREINTLKGDYTQEIEYLNKTVSVLVRENKQLVNANQKNNDRLRNFQNQISSLRENNENLAKTVNNMSVVTHEAEMTCKSNKLAIEKSSGTFRNKLDEYENSIQQLTTDVNKIKNDFKTVKLDVNELRSSVKSESCRINQLSDTRAQGVVSLKTKTNIMSDKLKEFDDELKKVNIDCCSHAKSISDLRKRIINTEKDVKVLDKSTKSYADILKSKSEQVKASAEALDNCNVIESDLSQSKEPIQRNSINEHSNSLVDSHTKHVRSSDVTNLSVLVKDIHAQSNIVNPAPSTSIENKIKNTNNNITGNEQNTNIQVHFPTSMCNPTTVDNFRGFVKKTRHRVSRFYVGGIDKHNSCEESMREYLAARGVNVTHLRYFDKQNRRTASAQLNIDAQCETLIRDPSFWPEGIFLKEWLPWSVFLSTKTEHP</sequence>
<keyword evidence="1" id="KW-0175">Coiled coil</keyword>
<gene>
    <name evidence="2" type="ORF">MEDL_59753</name>
</gene>
<dbReference type="Proteomes" id="UP000683360">
    <property type="component" value="Unassembled WGS sequence"/>
</dbReference>
<name>A0A8S3UVG6_MYTED</name>